<dbReference type="PANTHER" id="PTHR12629:SF0">
    <property type="entry name" value="DIPHOSPHOINOSITOL-POLYPHOSPHATE DIPHOSPHATASE"/>
    <property type="match status" value="1"/>
</dbReference>
<dbReference type="Pfam" id="PF00293">
    <property type="entry name" value="NUDIX"/>
    <property type="match status" value="1"/>
</dbReference>
<dbReference type="GO" id="GO:0005737">
    <property type="term" value="C:cytoplasm"/>
    <property type="evidence" value="ECO:0007669"/>
    <property type="project" value="TreeGrafter"/>
</dbReference>
<name>A0A238LGU2_9RHOB</name>
<protein>
    <submittedName>
        <fullName evidence="6">NUDIX domain protein</fullName>
    </submittedName>
</protein>
<evidence type="ECO:0000313" key="7">
    <source>
        <dbReference type="Proteomes" id="UP000201613"/>
    </source>
</evidence>
<evidence type="ECO:0000256" key="1">
    <source>
        <dbReference type="ARBA" id="ARBA00001946"/>
    </source>
</evidence>
<dbReference type="InterPro" id="IPR000086">
    <property type="entry name" value="NUDIX_hydrolase_dom"/>
</dbReference>
<evidence type="ECO:0000313" key="6">
    <source>
        <dbReference type="EMBL" id="SMY08625.1"/>
    </source>
</evidence>
<dbReference type="PANTHER" id="PTHR12629">
    <property type="entry name" value="DIPHOSPHOINOSITOL POLYPHOSPHATE PHOSPHOHYDROLASE"/>
    <property type="match status" value="1"/>
</dbReference>
<evidence type="ECO:0000259" key="5">
    <source>
        <dbReference type="PROSITE" id="PS51462"/>
    </source>
</evidence>
<dbReference type="GO" id="GO:0016462">
    <property type="term" value="F:pyrophosphatase activity"/>
    <property type="evidence" value="ECO:0007669"/>
    <property type="project" value="InterPro"/>
</dbReference>
<sequence length="150" mass="16508">MSPMPRVAPSGGRKSFVMPVHTQLAALCHRKGKKGREVLLVTSSNGRWILPKGWPIDGLNSCDAAMVEAWEEAGVKKGKVSRKALGSFLSTKLSSEGDEEPCLTKVYAIKVQKTLEDYPESDRRDRIWVSPTKAAKMVTEDGLRALLLDL</sequence>
<dbReference type="SUPFAM" id="SSF55811">
    <property type="entry name" value="Nudix"/>
    <property type="match status" value="1"/>
</dbReference>
<dbReference type="Proteomes" id="UP000201613">
    <property type="component" value="Unassembled WGS sequence"/>
</dbReference>
<reference evidence="6 7" key="1">
    <citation type="submission" date="2017-05" db="EMBL/GenBank/DDBJ databases">
        <authorList>
            <person name="Song R."/>
            <person name="Chenine A.L."/>
            <person name="Ruprecht R.M."/>
        </authorList>
    </citation>
    <scope>NUCLEOTIDE SEQUENCE [LARGE SCALE GENOMIC DNA]</scope>
    <source>
        <strain evidence="6 7">CECT 8899</strain>
    </source>
</reference>
<proteinExistence type="predicted"/>
<comment type="cofactor">
    <cofactor evidence="1">
        <name>Mg(2+)</name>
        <dbReference type="ChEBI" id="CHEBI:18420"/>
    </cofactor>
</comment>
<evidence type="ECO:0000256" key="3">
    <source>
        <dbReference type="ARBA" id="ARBA00022801"/>
    </source>
</evidence>
<dbReference type="Gene3D" id="3.90.79.10">
    <property type="entry name" value="Nucleoside Triphosphate Pyrophosphohydrolase"/>
    <property type="match status" value="1"/>
</dbReference>
<feature type="domain" description="Nudix hydrolase" evidence="5">
    <location>
        <begin position="19"/>
        <end position="150"/>
    </location>
</feature>
<dbReference type="GO" id="GO:0046872">
    <property type="term" value="F:metal ion binding"/>
    <property type="evidence" value="ECO:0007669"/>
    <property type="project" value="UniProtKB-KW"/>
</dbReference>
<keyword evidence="2" id="KW-0479">Metal-binding</keyword>
<organism evidence="6 7">
    <name type="scientific">Flavimaricola marinus</name>
    <dbReference type="NCBI Taxonomy" id="1819565"/>
    <lineage>
        <taxon>Bacteria</taxon>
        <taxon>Pseudomonadati</taxon>
        <taxon>Pseudomonadota</taxon>
        <taxon>Alphaproteobacteria</taxon>
        <taxon>Rhodobacterales</taxon>
        <taxon>Paracoccaceae</taxon>
        <taxon>Flavimaricola</taxon>
    </lineage>
</organism>
<dbReference type="CDD" id="cd04666">
    <property type="entry name" value="NUDIX_DIPP2_like_Nudt4"/>
    <property type="match status" value="1"/>
</dbReference>
<evidence type="ECO:0000256" key="4">
    <source>
        <dbReference type="ARBA" id="ARBA00022842"/>
    </source>
</evidence>
<dbReference type="InterPro" id="IPR015797">
    <property type="entry name" value="NUDIX_hydrolase-like_dom_sf"/>
</dbReference>
<dbReference type="PROSITE" id="PS51462">
    <property type="entry name" value="NUDIX"/>
    <property type="match status" value="1"/>
</dbReference>
<evidence type="ECO:0000256" key="2">
    <source>
        <dbReference type="ARBA" id="ARBA00022723"/>
    </source>
</evidence>
<keyword evidence="7" id="KW-1185">Reference proteome</keyword>
<keyword evidence="4" id="KW-0460">Magnesium</keyword>
<dbReference type="AlphaFoldDB" id="A0A238LGU2"/>
<dbReference type="EMBL" id="FXZK01000005">
    <property type="protein sequence ID" value="SMY08625.1"/>
    <property type="molecule type" value="Genomic_DNA"/>
</dbReference>
<gene>
    <name evidence="6" type="ORF">LOM8899_02780</name>
</gene>
<keyword evidence="3" id="KW-0378">Hydrolase</keyword>
<dbReference type="InterPro" id="IPR047198">
    <property type="entry name" value="DDP-like_NUDIX"/>
</dbReference>
<accession>A0A238LGU2</accession>